<dbReference type="AlphaFoldDB" id="A0A182MBC1"/>
<feature type="compositionally biased region" description="Polar residues" evidence="1">
    <location>
        <begin position="256"/>
        <end position="265"/>
    </location>
</feature>
<feature type="compositionally biased region" description="Low complexity" evidence="1">
    <location>
        <begin position="30"/>
        <end position="50"/>
    </location>
</feature>
<feature type="region of interest" description="Disordered" evidence="1">
    <location>
        <begin position="255"/>
        <end position="499"/>
    </location>
</feature>
<reference evidence="3" key="1">
    <citation type="submission" date="2013-09" db="EMBL/GenBank/DDBJ databases">
        <title>The Genome Sequence of Anopheles culicifacies species A.</title>
        <authorList>
            <consortium name="The Broad Institute Genomics Platform"/>
            <person name="Neafsey D.E."/>
            <person name="Besansky N."/>
            <person name="Howell P."/>
            <person name="Walton C."/>
            <person name="Young S.K."/>
            <person name="Zeng Q."/>
            <person name="Gargeya S."/>
            <person name="Fitzgerald M."/>
            <person name="Haas B."/>
            <person name="Abouelleil A."/>
            <person name="Allen A.W."/>
            <person name="Alvarado L."/>
            <person name="Arachchi H.M."/>
            <person name="Berlin A.M."/>
            <person name="Chapman S.B."/>
            <person name="Gainer-Dewar J."/>
            <person name="Goldberg J."/>
            <person name="Griggs A."/>
            <person name="Gujja S."/>
            <person name="Hansen M."/>
            <person name="Howarth C."/>
            <person name="Imamovic A."/>
            <person name="Ireland A."/>
            <person name="Larimer J."/>
            <person name="McCowan C."/>
            <person name="Murphy C."/>
            <person name="Pearson M."/>
            <person name="Poon T.W."/>
            <person name="Priest M."/>
            <person name="Roberts A."/>
            <person name="Saif S."/>
            <person name="Shea T."/>
            <person name="Sisk P."/>
            <person name="Sykes S."/>
            <person name="Wortman J."/>
            <person name="Nusbaum C."/>
            <person name="Birren B."/>
        </authorList>
    </citation>
    <scope>NUCLEOTIDE SEQUENCE [LARGE SCALE GENOMIC DNA]</scope>
    <source>
        <strain evidence="3">A-37</strain>
    </source>
</reference>
<keyword evidence="3" id="KW-1185">Reference proteome</keyword>
<dbReference type="EnsemblMetazoa" id="ACUA014100-RA">
    <property type="protein sequence ID" value="ACUA014100-PA"/>
    <property type="gene ID" value="ACUA014100"/>
</dbReference>
<proteinExistence type="predicted"/>
<sequence length="620" mass="67492">MLQSTKQAHSDYKANSTPTSRNHQQFVAYSCNNNNTNSSSSNTTRPCSRPFAKQTDGKGITLSDGQEQQQQQQVVCDRPSHPIKIDVNVRIGRRATGNDSTGDDQRDDAEKRELRQTNSELMDRLKQIWHNYKQISPAFRKSSVASSGGEDSAVSHHEQEIDYLQENLEYLSKHINTTNPSATASNDTNQYASTNPAMDDNRYSNDLQATLYNQADSSGSNYVAGSSVAPDASATAAYASPSPNQSIVRDDVNSYEAVNSGSRPGSTAARYAPPANNGRTMPANSDTFDDGTSGGVGTGRQYGNAGGKSSRPESRTSDRQQYAQPKQPPELSRNSSVADYVDPSKRSESRLSRSSVTNEEAVRSGGISKEPEYGRAVESERLSRTSDTAKPDSAGGGATSGSSGRLSRESVADQRASRQSMQSLAGSQPYGTADSVDPATAQQYSAAQQQYGDLSHQHLQQQQHHHHHQPPQQSLHNLRHKCPPQQQSHPHHPPARQQLRFPPPLEAAANSSQENLLAQWNRRKVTELWGIRVPAHHPGQALTDSDTSNHPAQDDKHPCCRNSLPRQQLPKTCGFQPIDSYPKLSISSPSLFGSSPDVSQTPSPTTTVLKNYDAASPNPI</sequence>
<feature type="compositionally biased region" description="Low complexity" evidence="1">
    <location>
        <begin position="439"/>
        <end position="462"/>
    </location>
</feature>
<name>A0A182MBC1_9DIPT</name>
<protein>
    <submittedName>
        <fullName evidence="2">Uncharacterized protein</fullName>
    </submittedName>
</protein>
<feature type="region of interest" description="Disordered" evidence="1">
    <location>
        <begin position="586"/>
        <end position="620"/>
    </location>
</feature>
<feature type="compositionally biased region" description="Polar residues" evidence="1">
    <location>
        <begin position="542"/>
        <end position="551"/>
    </location>
</feature>
<dbReference type="Proteomes" id="UP000075883">
    <property type="component" value="Unassembled WGS sequence"/>
</dbReference>
<feature type="region of interest" description="Disordered" evidence="1">
    <location>
        <begin position="539"/>
        <end position="562"/>
    </location>
</feature>
<feature type="compositionally biased region" description="Polar residues" evidence="1">
    <location>
        <begin position="600"/>
        <end position="609"/>
    </location>
</feature>
<feature type="compositionally biased region" description="Gly residues" evidence="1">
    <location>
        <begin position="292"/>
        <end position="306"/>
    </location>
</feature>
<feature type="compositionally biased region" description="Basic and acidic residues" evidence="1">
    <location>
        <begin position="342"/>
        <end position="351"/>
    </location>
</feature>
<feature type="region of interest" description="Disordered" evidence="1">
    <location>
        <begin position="177"/>
        <end position="203"/>
    </location>
</feature>
<feature type="compositionally biased region" description="Low complexity" evidence="1">
    <location>
        <begin position="586"/>
        <end position="599"/>
    </location>
</feature>
<organism evidence="2 3">
    <name type="scientific">Anopheles culicifacies</name>
    <dbReference type="NCBI Taxonomy" id="139723"/>
    <lineage>
        <taxon>Eukaryota</taxon>
        <taxon>Metazoa</taxon>
        <taxon>Ecdysozoa</taxon>
        <taxon>Arthropoda</taxon>
        <taxon>Hexapoda</taxon>
        <taxon>Insecta</taxon>
        <taxon>Pterygota</taxon>
        <taxon>Neoptera</taxon>
        <taxon>Endopterygota</taxon>
        <taxon>Diptera</taxon>
        <taxon>Nematocera</taxon>
        <taxon>Culicoidea</taxon>
        <taxon>Culicidae</taxon>
        <taxon>Anophelinae</taxon>
        <taxon>Anopheles</taxon>
        <taxon>culicifacies species complex</taxon>
    </lineage>
</organism>
<evidence type="ECO:0000313" key="3">
    <source>
        <dbReference type="Proteomes" id="UP000075883"/>
    </source>
</evidence>
<evidence type="ECO:0000256" key="1">
    <source>
        <dbReference type="SAM" id="MobiDB-lite"/>
    </source>
</evidence>
<feature type="compositionally biased region" description="Basic and acidic residues" evidence="1">
    <location>
        <begin position="406"/>
        <end position="416"/>
    </location>
</feature>
<feature type="compositionally biased region" description="Polar residues" evidence="1">
    <location>
        <begin position="177"/>
        <end position="196"/>
    </location>
</feature>
<feature type="compositionally biased region" description="Polar residues" evidence="1">
    <location>
        <begin position="417"/>
        <end position="430"/>
    </location>
</feature>
<feature type="compositionally biased region" description="Basic and acidic residues" evidence="1">
    <location>
        <begin position="369"/>
        <end position="390"/>
    </location>
</feature>
<evidence type="ECO:0000313" key="2">
    <source>
        <dbReference type="EnsemblMetazoa" id="ACUA014100-PA"/>
    </source>
</evidence>
<dbReference type="VEuPathDB" id="VectorBase:ACUA014100"/>
<dbReference type="EMBL" id="AXCM01016818">
    <property type="status" value="NOT_ANNOTATED_CDS"/>
    <property type="molecule type" value="Genomic_DNA"/>
</dbReference>
<feature type="region of interest" description="Disordered" evidence="1">
    <location>
        <begin position="1"/>
        <end position="112"/>
    </location>
</feature>
<feature type="compositionally biased region" description="Polar residues" evidence="1">
    <location>
        <begin position="277"/>
        <end position="286"/>
    </location>
</feature>
<accession>A0A182MBC1</accession>
<reference evidence="2" key="2">
    <citation type="submission" date="2020-05" db="UniProtKB">
        <authorList>
            <consortium name="EnsemblMetazoa"/>
        </authorList>
    </citation>
    <scope>IDENTIFICATION</scope>
    <source>
        <strain evidence="2">A-37</strain>
    </source>
</reference>
<feature type="compositionally biased region" description="Polar residues" evidence="1">
    <location>
        <begin position="1"/>
        <end position="27"/>
    </location>
</feature>